<comment type="subcellular location">
    <subcellularLocation>
        <location evidence="1">Membrane</location>
        <topology evidence="1">Multi-pass membrane protein</topology>
    </subcellularLocation>
</comment>
<feature type="transmembrane region" description="Helical" evidence="7">
    <location>
        <begin position="86"/>
        <end position="103"/>
    </location>
</feature>
<evidence type="ECO:0000259" key="8">
    <source>
        <dbReference type="Pfam" id="PF02397"/>
    </source>
</evidence>
<evidence type="ECO:0000256" key="2">
    <source>
        <dbReference type="ARBA" id="ARBA00006464"/>
    </source>
</evidence>
<keyword evidence="10" id="KW-1185">Reference proteome</keyword>
<evidence type="ECO:0000256" key="7">
    <source>
        <dbReference type="SAM" id="Phobius"/>
    </source>
</evidence>
<dbReference type="EMBL" id="CP000655">
    <property type="protein sequence ID" value="ABP33531.1"/>
    <property type="molecule type" value="Genomic_DNA"/>
</dbReference>
<keyword evidence="3 9" id="KW-0808">Transferase</keyword>
<dbReference type="PANTHER" id="PTHR30576">
    <property type="entry name" value="COLANIC BIOSYNTHESIS UDP-GLUCOSE LIPID CARRIER TRANSFERASE"/>
    <property type="match status" value="1"/>
</dbReference>
<dbReference type="RefSeq" id="WP_011902156.1">
    <property type="nucleotide sequence ID" value="NC_009379.1"/>
</dbReference>
<organism evidence="9 10">
    <name type="scientific">Polynucleobacter asymbioticus (strain DSM 18221 / CIP 109841 / QLW-P1DMWA-1)</name>
    <name type="common">Polynucleobacter necessarius subsp. asymbioticus</name>
    <dbReference type="NCBI Taxonomy" id="312153"/>
    <lineage>
        <taxon>Bacteria</taxon>
        <taxon>Pseudomonadati</taxon>
        <taxon>Pseudomonadota</taxon>
        <taxon>Betaproteobacteria</taxon>
        <taxon>Burkholderiales</taxon>
        <taxon>Burkholderiaceae</taxon>
        <taxon>Polynucleobacter</taxon>
    </lineage>
</organism>
<dbReference type="eggNOG" id="COG2148">
    <property type="taxonomic scope" value="Bacteria"/>
</dbReference>
<keyword evidence="5 7" id="KW-1133">Transmembrane helix</keyword>
<accession>A4SVL7</accession>
<dbReference type="InterPro" id="IPR017475">
    <property type="entry name" value="EPS_sugar_tfrase"/>
</dbReference>
<evidence type="ECO:0000256" key="1">
    <source>
        <dbReference type="ARBA" id="ARBA00004141"/>
    </source>
</evidence>
<gene>
    <name evidence="9" type="ordered locus">Pnuc_0310</name>
</gene>
<dbReference type="GO" id="GO:0009242">
    <property type="term" value="P:colanic acid biosynthetic process"/>
    <property type="evidence" value="ECO:0007669"/>
    <property type="project" value="TreeGrafter"/>
</dbReference>
<keyword evidence="6 7" id="KW-0472">Membrane</keyword>
<dbReference type="HOGENOM" id="CLU_024920_0_1_4"/>
<dbReference type="InterPro" id="IPR017473">
    <property type="entry name" value="Undecaprenyl-P_gluc_Ptfrase"/>
</dbReference>
<reference evidence="9 10" key="1">
    <citation type="journal article" date="2012" name="Stand. Genomic Sci.">
        <title>Complete genome sequence of Polynucleobacter necessarius subsp. asymbioticus type strain (QLW-P1DMWA-1(T)).</title>
        <authorList>
            <person name="Meincke L."/>
            <person name="Copeland A."/>
            <person name="Lapidus A."/>
            <person name="Lucas S."/>
            <person name="Berry K.W."/>
            <person name="Del Rio T.G."/>
            <person name="Hammon N."/>
            <person name="Dalin E."/>
            <person name="Tice H."/>
            <person name="Pitluck S."/>
            <person name="Richardson P."/>
            <person name="Bruce D."/>
            <person name="Goodwin L."/>
            <person name="Han C."/>
            <person name="Tapia R."/>
            <person name="Detter J.C."/>
            <person name="Schmutz J."/>
            <person name="Brettin T."/>
            <person name="Larimer F."/>
            <person name="Land M."/>
            <person name="Hauser L."/>
            <person name="Kyrpides N.C."/>
            <person name="Ivanova N."/>
            <person name="Goker M."/>
            <person name="Woyke T."/>
            <person name="Wu Q.L."/>
            <person name="Pockl M."/>
            <person name="Hahn M.W."/>
            <person name="Klenk H.P."/>
        </authorList>
    </citation>
    <scope>NUCLEOTIDE SEQUENCE [LARGE SCALE GENOMIC DNA]</scope>
    <source>
        <strain evidence="10">DSM 18221 / CIP 109841 / QLW-P1DMWA-1</strain>
    </source>
</reference>
<dbReference type="PANTHER" id="PTHR30576:SF21">
    <property type="entry name" value="UDP-GLUCOSE:UNDECAPRENYL-PHOSPHATE GLUCOSE-1-PHOSPHATE TRANSFERASE"/>
    <property type="match status" value="1"/>
</dbReference>
<proteinExistence type="inferred from homology"/>
<sequence>MKMNASSNSGLLRPYSSELSNLNRLLDTLLIWGTLQILCMIYGIQNLDIYQYTALLGIIFYFLIAEVRSLYRSSRLESYGSISTKILSTWILVAISLIFLAFITKSSATFSRLTIGGWLVLTPLLLVIERLFIYILLRRLRSKGSNTRSYAILGDSKTAEQLLSKINNLPWMGLTHFGNYQGLNNLLEDVQSKSIDYVFLCYTDNQQEEIIQAINALADSTASVYLTPNVFLADLLGSQWITLGNMPIITINDHPFYGARWLIKKLEDTLLSILILVLISPLLLLISIAVRISSPGPILFKQRRYGLNGEVIQVLKFRTMTTQDDGAVVIQARKNDSRVTVVGKFLRRTSLDELPQFMNVLQGSMSIVGPRPHAVSHNEHYRKLINGYMLRHKVKPGITGWAQVNGLRGETDTLEKMKARVDYDLYYINHWSLWFDLKIIFMTIVNGFTHKSAY</sequence>
<evidence type="ECO:0000256" key="3">
    <source>
        <dbReference type="ARBA" id="ARBA00022679"/>
    </source>
</evidence>
<feature type="transmembrane region" description="Helical" evidence="7">
    <location>
        <begin position="49"/>
        <end position="65"/>
    </location>
</feature>
<dbReference type="KEGG" id="pnu:Pnuc_0310"/>
<dbReference type="AlphaFoldDB" id="A4SVL7"/>
<feature type="transmembrane region" description="Helical" evidence="7">
    <location>
        <begin position="21"/>
        <end position="43"/>
    </location>
</feature>
<name>A4SVL7_POLAQ</name>
<dbReference type="NCBIfam" id="TIGR03025">
    <property type="entry name" value="EPS_sugtrans"/>
    <property type="match status" value="1"/>
</dbReference>
<dbReference type="NCBIfam" id="TIGR03023">
    <property type="entry name" value="WcaJ_sugtrans"/>
    <property type="match status" value="1"/>
</dbReference>
<dbReference type="Pfam" id="PF13727">
    <property type="entry name" value="CoA_binding_3"/>
    <property type="match status" value="1"/>
</dbReference>
<feature type="domain" description="Bacterial sugar transferase" evidence="8">
    <location>
        <begin position="264"/>
        <end position="447"/>
    </location>
</feature>
<keyword evidence="4 7" id="KW-0812">Transmembrane</keyword>
<feature type="transmembrane region" description="Helical" evidence="7">
    <location>
        <begin position="115"/>
        <end position="137"/>
    </location>
</feature>
<protein>
    <submittedName>
        <fullName evidence="9">Sugar transferase</fullName>
    </submittedName>
</protein>
<feature type="transmembrane region" description="Helical" evidence="7">
    <location>
        <begin position="270"/>
        <end position="290"/>
    </location>
</feature>
<evidence type="ECO:0000313" key="9">
    <source>
        <dbReference type="EMBL" id="ABP33531.1"/>
    </source>
</evidence>
<comment type="similarity">
    <text evidence="2">Belongs to the bacterial sugar transferase family.</text>
</comment>
<evidence type="ECO:0000256" key="5">
    <source>
        <dbReference type="ARBA" id="ARBA00022989"/>
    </source>
</evidence>
<dbReference type="GO" id="GO:0016020">
    <property type="term" value="C:membrane"/>
    <property type="evidence" value="ECO:0007669"/>
    <property type="project" value="UniProtKB-SubCell"/>
</dbReference>
<dbReference type="GO" id="GO:0089702">
    <property type="term" value="F:undecaprenyl-phosphate glucose phosphotransferase activity"/>
    <property type="evidence" value="ECO:0007669"/>
    <property type="project" value="TreeGrafter"/>
</dbReference>
<dbReference type="Proteomes" id="UP000000231">
    <property type="component" value="Chromosome"/>
</dbReference>
<dbReference type="GeneID" id="31480659"/>
<dbReference type="InterPro" id="IPR003362">
    <property type="entry name" value="Bact_transf"/>
</dbReference>
<evidence type="ECO:0000256" key="6">
    <source>
        <dbReference type="ARBA" id="ARBA00023136"/>
    </source>
</evidence>
<evidence type="ECO:0000313" key="10">
    <source>
        <dbReference type="Proteomes" id="UP000000231"/>
    </source>
</evidence>
<dbReference type="Pfam" id="PF02397">
    <property type="entry name" value="Bac_transf"/>
    <property type="match status" value="1"/>
</dbReference>
<evidence type="ECO:0000256" key="4">
    <source>
        <dbReference type="ARBA" id="ARBA00022692"/>
    </source>
</evidence>